<dbReference type="InterPro" id="IPR016166">
    <property type="entry name" value="FAD-bd_PCMH"/>
</dbReference>
<dbReference type="GO" id="GO:0016020">
    <property type="term" value="C:membrane"/>
    <property type="evidence" value="ECO:0007669"/>
    <property type="project" value="InterPro"/>
</dbReference>
<dbReference type="InterPro" id="IPR006094">
    <property type="entry name" value="Oxid_FAD_bind_N"/>
</dbReference>
<keyword evidence="4" id="KW-1185">Reference proteome</keyword>
<dbReference type="Gene3D" id="3.30.70.2520">
    <property type="match status" value="1"/>
</dbReference>
<dbReference type="InterPro" id="IPR007173">
    <property type="entry name" value="ALO_C"/>
</dbReference>
<dbReference type="Pfam" id="PF01565">
    <property type="entry name" value="FAD_binding_4"/>
    <property type="match status" value="1"/>
</dbReference>
<evidence type="ECO:0000313" key="4">
    <source>
        <dbReference type="Proteomes" id="UP000334990"/>
    </source>
</evidence>
<feature type="domain" description="FAD-binding PCMH-type" evidence="2">
    <location>
        <begin position="1"/>
        <end position="119"/>
    </location>
</feature>
<dbReference type="Proteomes" id="UP000334990">
    <property type="component" value="Unassembled WGS sequence"/>
</dbReference>
<dbReference type="InterPro" id="IPR036318">
    <property type="entry name" value="FAD-bd_PCMH-like_sf"/>
</dbReference>
<dbReference type="Pfam" id="PF04030">
    <property type="entry name" value="ALO"/>
    <property type="match status" value="1"/>
</dbReference>
<name>A0A5M3VR84_9ACTN</name>
<keyword evidence="1" id="KW-0560">Oxidoreductase</keyword>
<dbReference type="SUPFAM" id="SSF56176">
    <property type="entry name" value="FAD-binding/transporter-associated domain-like"/>
    <property type="match status" value="1"/>
</dbReference>
<accession>A0A5M3VR84</accession>
<evidence type="ECO:0000256" key="1">
    <source>
        <dbReference type="ARBA" id="ARBA00023002"/>
    </source>
</evidence>
<dbReference type="GO" id="GO:0071949">
    <property type="term" value="F:FAD binding"/>
    <property type="evidence" value="ECO:0007669"/>
    <property type="project" value="InterPro"/>
</dbReference>
<dbReference type="AlphaFoldDB" id="A0A5M3VR84"/>
<evidence type="ECO:0000313" key="3">
    <source>
        <dbReference type="EMBL" id="GER98698.1"/>
    </source>
</evidence>
<dbReference type="InterPro" id="IPR016169">
    <property type="entry name" value="FAD-bd_PCMH_sub2"/>
</dbReference>
<proteinExistence type="predicted"/>
<dbReference type="Gene3D" id="3.30.70.2530">
    <property type="match status" value="1"/>
</dbReference>
<dbReference type="PANTHER" id="PTHR43762:SF1">
    <property type="entry name" value="D-ARABINONO-1,4-LACTONE OXIDASE"/>
    <property type="match status" value="1"/>
</dbReference>
<dbReference type="GO" id="GO:0003885">
    <property type="term" value="F:D-arabinono-1,4-lactone oxidase activity"/>
    <property type="evidence" value="ECO:0007669"/>
    <property type="project" value="InterPro"/>
</dbReference>
<dbReference type="InterPro" id="IPR016171">
    <property type="entry name" value="Vanillyl_alc_oxidase_C-sub2"/>
</dbReference>
<sequence>MELGGLPPVIEVDSDAGKVRVGAGLRYADVGRYIDERGFGLGNLGSLPHISIAGACATGTHGSGVGNGNLSSAVAGLELVTADGDLVRLDRGDERFEGAVVGMGALGVVVALELDLVPSFQVRQRVYEGLPLDTLFPKFREIVSSAYSVSLFTDWRGPVINQVWVKQREDEAAVEIPGTPADGPRHPVPGMSPESCTEQMDVPGPWFERLPHFRPDRIPSAGDELQSEFMIDAADAVQALAALDAIRDHIHPVLQICEVRTIAADRLWLSPCYQRDSVALHFTWVADTPAVLPVVARIEDALAPFAPRPHWAKIFTTPPDALRPRYDRLPDFQSLAHDLDPTGKFRNPFTDKYLFA</sequence>
<dbReference type="Gene3D" id="3.30.465.10">
    <property type="match status" value="1"/>
</dbReference>
<reference evidence="3 4" key="1">
    <citation type="submission" date="2019-10" db="EMBL/GenBank/DDBJ databases">
        <title>Whole genome shotgun sequence of Acrocarpospora corrugata NBRC 13972.</title>
        <authorList>
            <person name="Ichikawa N."/>
            <person name="Kimura A."/>
            <person name="Kitahashi Y."/>
            <person name="Komaki H."/>
            <person name="Oguchi A."/>
        </authorList>
    </citation>
    <scope>NUCLEOTIDE SEQUENCE [LARGE SCALE GENOMIC DNA]</scope>
    <source>
        <strain evidence="3 4">NBRC 13972</strain>
    </source>
</reference>
<dbReference type="EMBL" id="BLAD01000037">
    <property type="protein sequence ID" value="GER98698.1"/>
    <property type="molecule type" value="Genomic_DNA"/>
</dbReference>
<protein>
    <submittedName>
        <fullName evidence="3">Putative xylitol oxidase</fullName>
    </submittedName>
</protein>
<dbReference type="Gene3D" id="1.10.45.10">
    <property type="entry name" value="Vanillyl-alcohol Oxidase, Chain A, domain 4"/>
    <property type="match status" value="1"/>
</dbReference>
<dbReference type="GO" id="GO:0080049">
    <property type="term" value="F:L-gulono-1,4-lactone dehydrogenase activity"/>
    <property type="evidence" value="ECO:0007669"/>
    <property type="project" value="TreeGrafter"/>
</dbReference>
<gene>
    <name evidence="3" type="primary">xyoA</name>
    <name evidence="3" type="ORF">Acor_07600</name>
</gene>
<dbReference type="PROSITE" id="PS51387">
    <property type="entry name" value="FAD_PCMH"/>
    <property type="match status" value="1"/>
</dbReference>
<dbReference type="InterPro" id="IPR010031">
    <property type="entry name" value="FAD_lactone_oxidase-like"/>
</dbReference>
<comment type="caution">
    <text evidence="3">The sequence shown here is derived from an EMBL/GenBank/DDBJ whole genome shotgun (WGS) entry which is preliminary data.</text>
</comment>
<dbReference type="PANTHER" id="PTHR43762">
    <property type="entry name" value="L-GULONOLACTONE OXIDASE"/>
    <property type="match status" value="1"/>
</dbReference>
<evidence type="ECO:0000259" key="2">
    <source>
        <dbReference type="PROSITE" id="PS51387"/>
    </source>
</evidence>
<organism evidence="3 4">
    <name type="scientific">Acrocarpospora corrugata</name>
    <dbReference type="NCBI Taxonomy" id="35763"/>
    <lineage>
        <taxon>Bacteria</taxon>
        <taxon>Bacillati</taxon>
        <taxon>Actinomycetota</taxon>
        <taxon>Actinomycetes</taxon>
        <taxon>Streptosporangiales</taxon>
        <taxon>Streptosporangiaceae</taxon>
        <taxon>Acrocarpospora</taxon>
    </lineage>
</organism>